<evidence type="ECO:0000256" key="1">
    <source>
        <dbReference type="ARBA" id="ARBA00007447"/>
    </source>
</evidence>
<keyword evidence="5" id="KW-1185">Reference proteome</keyword>
<dbReference type="PANTHER" id="PTHR47966:SF51">
    <property type="entry name" value="BETA-SITE APP-CLEAVING ENZYME, ISOFORM A-RELATED"/>
    <property type="match status" value="1"/>
</dbReference>
<keyword evidence="2" id="KW-1133">Transmembrane helix</keyword>
<comment type="caution">
    <text evidence="4">The sequence shown here is derived from an EMBL/GenBank/DDBJ whole genome shotgun (WGS) entry which is preliminary data.</text>
</comment>
<reference evidence="4" key="1">
    <citation type="submission" date="2021-02" db="EMBL/GenBank/DDBJ databases">
        <title>Genome sequence Cadophora malorum strain M34.</title>
        <authorList>
            <person name="Stefanovic E."/>
            <person name="Vu D."/>
            <person name="Scully C."/>
            <person name="Dijksterhuis J."/>
            <person name="Roader J."/>
            <person name="Houbraken J."/>
        </authorList>
    </citation>
    <scope>NUCLEOTIDE SEQUENCE</scope>
    <source>
        <strain evidence="4">M34</strain>
    </source>
</reference>
<dbReference type="PRINTS" id="PR00792">
    <property type="entry name" value="PEPSIN"/>
</dbReference>
<name>A0A8H7W9I8_9HELO</name>
<dbReference type="AlphaFoldDB" id="A0A8H7W9I8"/>
<proteinExistence type="inferred from homology"/>
<accession>A0A8H7W9I8</accession>
<dbReference type="Proteomes" id="UP000664132">
    <property type="component" value="Unassembled WGS sequence"/>
</dbReference>
<dbReference type="EMBL" id="JAFJYH010000194">
    <property type="protein sequence ID" value="KAG4416204.1"/>
    <property type="molecule type" value="Genomic_DNA"/>
</dbReference>
<dbReference type="OrthoDB" id="4074350at2759"/>
<sequence length="523" mass="57075">MSNSPAPIVVVPSQDWDGNDGPWSSFIAQIGTPPQTVKVQVSTASTQTWAVAGEGCGSGDVIDCKKLRGGLFNFSASSTYNPNLASPDGSYYKLGLESSLGYEGNGRFGFDNITLGFPGTGGPSLSNQTVGGIAAKSFFMGVFGLTPRPSNFTEYNDPIPSYLENLRREELIPSLTWAYTAGNQYRLNGVLGSLTLGGYDSSRFEPGNLSIPFSPIDARDLTVQVRSITSGDDQLLASPIASFLDSTVPYIYLPMPACTAFETIFGIIWNETSQLYLINDTQHAILDAQNPSITFTLGSLESSTRVNISFPYAAFALEASWPLTPVPTRYFPLRRAANSTQYTLGRVFFQEAHVIADYDRRNFSVSQCSWDAGAKQNIVAINPPTLERSDMSTGLSTGTIIGIVIGAVVVVVVLLTLGQWWRLRRRKERDTLRPSNDEVLYQKAELDCDQSKQESWKDIQLRSTAAAPPAEFCDSHEIREVQGTDIAVELEGLIPPHELDAFNKLAELDSNSWAARNALRKGI</sequence>
<dbReference type="Gene3D" id="2.40.70.10">
    <property type="entry name" value="Acid Proteases"/>
    <property type="match status" value="2"/>
</dbReference>
<dbReference type="Pfam" id="PF00026">
    <property type="entry name" value="Asp"/>
    <property type="match status" value="1"/>
</dbReference>
<dbReference type="GO" id="GO:0006508">
    <property type="term" value="P:proteolysis"/>
    <property type="evidence" value="ECO:0007669"/>
    <property type="project" value="InterPro"/>
</dbReference>
<dbReference type="GO" id="GO:0004190">
    <property type="term" value="F:aspartic-type endopeptidase activity"/>
    <property type="evidence" value="ECO:0007669"/>
    <property type="project" value="InterPro"/>
</dbReference>
<keyword evidence="2" id="KW-0472">Membrane</keyword>
<dbReference type="GO" id="GO:0000324">
    <property type="term" value="C:fungal-type vacuole"/>
    <property type="evidence" value="ECO:0007669"/>
    <property type="project" value="TreeGrafter"/>
</dbReference>
<dbReference type="InterPro" id="IPR033121">
    <property type="entry name" value="PEPTIDASE_A1"/>
</dbReference>
<dbReference type="InterPro" id="IPR034164">
    <property type="entry name" value="Pepsin-like_dom"/>
</dbReference>
<dbReference type="InterPro" id="IPR021109">
    <property type="entry name" value="Peptidase_aspartic_dom_sf"/>
</dbReference>
<dbReference type="CDD" id="cd05471">
    <property type="entry name" value="pepsin_like"/>
    <property type="match status" value="1"/>
</dbReference>
<evidence type="ECO:0000259" key="3">
    <source>
        <dbReference type="PROSITE" id="PS51767"/>
    </source>
</evidence>
<comment type="similarity">
    <text evidence="1">Belongs to the peptidase A1 family.</text>
</comment>
<gene>
    <name evidence="4" type="ORF">IFR04_010661</name>
</gene>
<protein>
    <recommendedName>
        <fullName evidence="3">Peptidase A1 domain-containing protein</fullName>
    </recommendedName>
</protein>
<organism evidence="4 5">
    <name type="scientific">Cadophora malorum</name>
    <dbReference type="NCBI Taxonomy" id="108018"/>
    <lineage>
        <taxon>Eukaryota</taxon>
        <taxon>Fungi</taxon>
        <taxon>Dikarya</taxon>
        <taxon>Ascomycota</taxon>
        <taxon>Pezizomycotina</taxon>
        <taxon>Leotiomycetes</taxon>
        <taxon>Helotiales</taxon>
        <taxon>Ploettnerulaceae</taxon>
        <taxon>Cadophora</taxon>
    </lineage>
</organism>
<evidence type="ECO:0000256" key="2">
    <source>
        <dbReference type="SAM" id="Phobius"/>
    </source>
</evidence>
<dbReference type="PROSITE" id="PS51767">
    <property type="entry name" value="PEPTIDASE_A1"/>
    <property type="match status" value="1"/>
</dbReference>
<evidence type="ECO:0000313" key="5">
    <source>
        <dbReference type="Proteomes" id="UP000664132"/>
    </source>
</evidence>
<keyword evidence="2" id="KW-0812">Transmembrane</keyword>
<dbReference type="PANTHER" id="PTHR47966">
    <property type="entry name" value="BETA-SITE APP-CLEAVING ENZYME, ISOFORM A-RELATED"/>
    <property type="match status" value="1"/>
</dbReference>
<dbReference type="InterPro" id="IPR001461">
    <property type="entry name" value="Aspartic_peptidase_A1"/>
</dbReference>
<feature type="domain" description="Peptidase A1" evidence="3">
    <location>
        <begin position="24"/>
        <end position="366"/>
    </location>
</feature>
<evidence type="ECO:0000313" key="4">
    <source>
        <dbReference type="EMBL" id="KAG4416204.1"/>
    </source>
</evidence>
<dbReference type="SUPFAM" id="SSF50630">
    <property type="entry name" value="Acid proteases"/>
    <property type="match status" value="1"/>
</dbReference>
<feature type="transmembrane region" description="Helical" evidence="2">
    <location>
        <begin position="395"/>
        <end position="417"/>
    </location>
</feature>